<proteinExistence type="inferred from homology"/>
<feature type="chain" id="PRO_5038765921" evidence="3">
    <location>
        <begin position="25"/>
        <end position="450"/>
    </location>
</feature>
<sequence length="450" mass="47996">MNVRIRWIALVAAGLILAACSSDVSTRGEEPVVKEPATDESIRAAAEQAAQQAAGGEDLSGTVSMLGVMGGEELDALKSVLEPFEHATGVDVQYEGTRDFTAVLQTRIDGGNPPDLVMTPAIGEMAGLAEQGALTDLRGVIGGDVLNENYTESLLETGSSGGELFGLFNTVNLGGLVWYNPKTYDGPTAPADWDELQHWATEKAKAGEAPWCVGLESGAASGWPAADFIDEILLRQAGPEFHERWRDGDVPWTSPEVRQAFQTYGQMVTEEMMYGGVMTALSTSFVEAGTPMFPDPPGCYLLQQATFMGGIITDSFPDVEPGEDLDFFPVPDFSAEHPGIRSISGEVVGMVNETPESAALVRYLASAEAGALVAATGRWLSPNTNVDADLYGDPFLSKANQLLNTAEITSPLGNALMPQIEVDAFWQAGLSYTQHPGELEDILQTIQDAR</sequence>
<dbReference type="Pfam" id="PF01547">
    <property type="entry name" value="SBP_bac_1"/>
    <property type="match status" value="1"/>
</dbReference>
<dbReference type="InterPro" id="IPR006059">
    <property type="entry name" value="SBP"/>
</dbReference>
<feature type="signal peptide" evidence="3">
    <location>
        <begin position="1"/>
        <end position="24"/>
    </location>
</feature>
<evidence type="ECO:0000256" key="3">
    <source>
        <dbReference type="SAM" id="SignalP"/>
    </source>
</evidence>
<dbReference type="InterPro" id="IPR050490">
    <property type="entry name" value="Bact_solute-bd_prot1"/>
</dbReference>
<protein>
    <submittedName>
        <fullName evidence="4">Carbohydrate ABC transporter substrate-binding protein</fullName>
    </submittedName>
</protein>
<comment type="caution">
    <text evidence="4">The sequence shown here is derived from an EMBL/GenBank/DDBJ whole genome shotgun (WGS) entry which is preliminary data.</text>
</comment>
<comment type="similarity">
    <text evidence="1">Belongs to the bacterial solute-binding protein 1 family.</text>
</comment>
<keyword evidence="5" id="KW-1185">Reference proteome</keyword>
<organism evidence="4 5">
    <name type="scientific">Phytoactinopolyspora alkaliphila</name>
    <dbReference type="NCBI Taxonomy" id="1783498"/>
    <lineage>
        <taxon>Bacteria</taxon>
        <taxon>Bacillati</taxon>
        <taxon>Actinomycetota</taxon>
        <taxon>Actinomycetes</taxon>
        <taxon>Jiangellales</taxon>
        <taxon>Jiangellaceae</taxon>
        <taxon>Phytoactinopolyspora</taxon>
    </lineage>
</organism>
<dbReference type="PANTHER" id="PTHR43649:SF29">
    <property type="entry name" value="OSMOPROTECTIVE COMPOUNDS-BINDING PROTEIN GGTB"/>
    <property type="match status" value="1"/>
</dbReference>
<dbReference type="SUPFAM" id="SSF53850">
    <property type="entry name" value="Periplasmic binding protein-like II"/>
    <property type="match status" value="1"/>
</dbReference>
<evidence type="ECO:0000313" key="5">
    <source>
        <dbReference type="Proteomes" id="UP000469185"/>
    </source>
</evidence>
<gene>
    <name evidence="4" type="ORF">G1H11_17595</name>
</gene>
<name>A0A6N9YPY9_9ACTN</name>
<evidence type="ECO:0000313" key="4">
    <source>
        <dbReference type="EMBL" id="NED97116.1"/>
    </source>
</evidence>
<dbReference type="RefSeq" id="WP_163819888.1">
    <property type="nucleotide sequence ID" value="NZ_JAAGOB010000009.1"/>
</dbReference>
<dbReference type="Gene3D" id="3.40.190.10">
    <property type="entry name" value="Periplasmic binding protein-like II"/>
    <property type="match status" value="2"/>
</dbReference>
<accession>A0A6N9YPY9</accession>
<evidence type="ECO:0000256" key="1">
    <source>
        <dbReference type="ARBA" id="ARBA00008520"/>
    </source>
</evidence>
<reference evidence="4 5" key="1">
    <citation type="submission" date="2020-02" db="EMBL/GenBank/DDBJ databases">
        <authorList>
            <person name="Li X.-J."/>
            <person name="Feng X.-M."/>
        </authorList>
    </citation>
    <scope>NUCLEOTIDE SEQUENCE [LARGE SCALE GENOMIC DNA]</scope>
    <source>
        <strain evidence="4 5">CGMCC 4.7225</strain>
    </source>
</reference>
<dbReference type="AlphaFoldDB" id="A0A6N9YPY9"/>
<keyword evidence="2" id="KW-0813">Transport</keyword>
<dbReference type="Proteomes" id="UP000469185">
    <property type="component" value="Unassembled WGS sequence"/>
</dbReference>
<dbReference type="EMBL" id="JAAGOB010000009">
    <property type="protein sequence ID" value="NED97116.1"/>
    <property type="molecule type" value="Genomic_DNA"/>
</dbReference>
<dbReference type="PROSITE" id="PS51257">
    <property type="entry name" value="PROKAR_LIPOPROTEIN"/>
    <property type="match status" value="1"/>
</dbReference>
<evidence type="ECO:0000256" key="2">
    <source>
        <dbReference type="ARBA" id="ARBA00022448"/>
    </source>
</evidence>
<keyword evidence="3" id="KW-0732">Signal</keyword>
<dbReference type="PANTHER" id="PTHR43649">
    <property type="entry name" value="ARABINOSE-BINDING PROTEIN-RELATED"/>
    <property type="match status" value="1"/>
</dbReference>